<keyword evidence="3 7" id="KW-0812">Transmembrane</keyword>
<dbReference type="AlphaFoldDB" id="A0A7K2IMW0"/>
<dbReference type="OMA" id="FRMNLFN"/>
<name>A0A7K2IMW0_9ACTN</name>
<evidence type="ECO:0000256" key="5">
    <source>
        <dbReference type="ARBA" id="ARBA00023136"/>
    </source>
</evidence>
<evidence type="ECO:0000256" key="7">
    <source>
        <dbReference type="SAM" id="Phobius"/>
    </source>
</evidence>
<feature type="compositionally biased region" description="Basic and acidic residues" evidence="6">
    <location>
        <begin position="516"/>
        <end position="527"/>
    </location>
</feature>
<dbReference type="InterPro" id="IPR001851">
    <property type="entry name" value="ABC_transp_permease"/>
</dbReference>
<keyword evidence="2" id="KW-1003">Cell membrane</keyword>
<evidence type="ECO:0000256" key="3">
    <source>
        <dbReference type="ARBA" id="ARBA00022692"/>
    </source>
</evidence>
<keyword evidence="11" id="KW-1185">Reference proteome</keyword>
<organism evidence="9 10">
    <name type="scientific">Nocardiopsis alba</name>
    <dbReference type="NCBI Taxonomy" id="53437"/>
    <lineage>
        <taxon>Bacteria</taxon>
        <taxon>Bacillati</taxon>
        <taxon>Actinomycetota</taxon>
        <taxon>Actinomycetes</taxon>
        <taxon>Streptosporangiales</taxon>
        <taxon>Nocardiopsidaceae</taxon>
        <taxon>Nocardiopsis</taxon>
    </lineage>
</organism>
<dbReference type="GO" id="GO:0005886">
    <property type="term" value="C:plasma membrane"/>
    <property type="evidence" value="ECO:0007669"/>
    <property type="project" value="UniProtKB-SubCell"/>
</dbReference>
<feature type="transmembrane region" description="Helical" evidence="7">
    <location>
        <begin position="211"/>
        <end position="228"/>
    </location>
</feature>
<feature type="transmembrane region" description="Helical" evidence="7">
    <location>
        <begin position="80"/>
        <end position="100"/>
    </location>
</feature>
<sequence length="527" mass="54833">MSRTSRPGATLPGPAVVVIAILLGAGVTAGLDLALLWWAALIIGVVAAFAFVFWTASGRTDDGDPGDDVDEKNTTLHKTLVLPTALVLSVLGGLLAAWALDLQLQEWAAALLGGAIGAGLAFLLIHRLSAMLALSFAAVFAAGIIATAVTAAVLFFSGIAPLTTFERMLEYGTRPNSMVQIINDSTTYYLAAVAVAIGFKMKLFNIGVDGQYRLAALLAAAVGGHLVLPPVISQFVVIVTAVAVGGVWAGIAGYLKVARGVSEVIATIMLNSIATGITAYLLTEGRLAVEISTNNIGTPPIPESGWVPGIPATFLGSEREIFGLVFLAVAVGIGYWVMLNRTRFGFELRATGQSKTAAEASGVDVKKMIFLSMLFSGMVAGLVGLPQLLGSSHYYALDFPTGIGFIGIAIALLGRNHPVGIVFASLFWAFLNQAAGILPFDGIPQEIAVIAQATIVLTVVVVYEVVHRWGRRHQQQQVGRQLGRTTETTPEPATVSHGAGPEHGSAEGTEGGDGAHGTDGERGGEAK</sequence>
<evidence type="ECO:0000256" key="4">
    <source>
        <dbReference type="ARBA" id="ARBA00022989"/>
    </source>
</evidence>
<feature type="transmembrane region" description="Helical" evidence="7">
    <location>
        <begin position="234"/>
        <end position="255"/>
    </location>
</feature>
<accession>A0A7K2IMW0</accession>
<protein>
    <submittedName>
        <fullName evidence="9">ABC transporter permease</fullName>
    </submittedName>
</protein>
<proteinExistence type="predicted"/>
<feature type="transmembrane region" description="Helical" evidence="7">
    <location>
        <begin position="369"/>
        <end position="389"/>
    </location>
</feature>
<feature type="region of interest" description="Disordered" evidence="6">
    <location>
        <begin position="476"/>
        <end position="527"/>
    </location>
</feature>
<feature type="transmembrane region" description="Helical" evidence="7">
    <location>
        <begin position="321"/>
        <end position="339"/>
    </location>
</feature>
<feature type="transmembrane region" description="Helical" evidence="7">
    <location>
        <begin position="395"/>
        <end position="414"/>
    </location>
</feature>
<feature type="transmembrane region" description="Helical" evidence="7">
    <location>
        <begin position="132"/>
        <end position="159"/>
    </location>
</feature>
<comment type="caution">
    <text evidence="9">The sequence shown here is derived from an EMBL/GenBank/DDBJ whole genome shotgun (WGS) entry which is preliminary data.</text>
</comment>
<dbReference type="CDD" id="cd06580">
    <property type="entry name" value="TM_PBP1_transp_TpRbsC_like"/>
    <property type="match status" value="1"/>
</dbReference>
<dbReference type="PANTHER" id="PTHR47089:SF1">
    <property type="entry name" value="GUANOSINE ABC TRANSPORTER PERMEASE PROTEIN NUPP"/>
    <property type="match status" value="1"/>
</dbReference>
<reference evidence="8 11" key="2">
    <citation type="submission" date="2024-01" db="EMBL/GenBank/DDBJ databases">
        <title>Genome mining of biosynthetic gene clusters to explore secondary metabolites of Streptomyces sp.</title>
        <authorList>
            <person name="Baig A."/>
            <person name="Ajitkumar Shintre N."/>
            <person name="Kumar H."/>
            <person name="Anbarasu A."/>
            <person name="Ramaiah S."/>
        </authorList>
    </citation>
    <scope>NUCLEOTIDE SEQUENCE [LARGE SCALE GENOMIC DNA]</scope>
    <source>
        <strain evidence="8 11">A01</strain>
    </source>
</reference>
<dbReference type="RefSeq" id="WP_014908801.1">
    <property type="nucleotide sequence ID" value="NZ_JAYMRS010000008.1"/>
</dbReference>
<feature type="transmembrane region" description="Helical" evidence="7">
    <location>
        <begin position="264"/>
        <end position="282"/>
    </location>
</feature>
<evidence type="ECO:0000256" key="6">
    <source>
        <dbReference type="SAM" id="MobiDB-lite"/>
    </source>
</evidence>
<dbReference type="Pfam" id="PF02653">
    <property type="entry name" value="BPD_transp_2"/>
    <property type="match status" value="1"/>
</dbReference>
<feature type="transmembrane region" description="Helical" evidence="7">
    <location>
        <begin position="106"/>
        <end position="125"/>
    </location>
</feature>
<feature type="transmembrane region" description="Helical" evidence="7">
    <location>
        <begin position="12"/>
        <end position="29"/>
    </location>
</feature>
<evidence type="ECO:0000313" key="8">
    <source>
        <dbReference type="EMBL" id="MFB8770047.1"/>
    </source>
</evidence>
<dbReference type="Proteomes" id="UP001585053">
    <property type="component" value="Unassembled WGS sequence"/>
</dbReference>
<keyword evidence="5 7" id="KW-0472">Membrane</keyword>
<dbReference type="Proteomes" id="UP000467124">
    <property type="component" value="Unassembled WGS sequence"/>
</dbReference>
<keyword evidence="4 7" id="KW-1133">Transmembrane helix</keyword>
<dbReference type="GO" id="GO:0022857">
    <property type="term" value="F:transmembrane transporter activity"/>
    <property type="evidence" value="ECO:0007669"/>
    <property type="project" value="InterPro"/>
</dbReference>
<evidence type="ECO:0000256" key="2">
    <source>
        <dbReference type="ARBA" id="ARBA00022475"/>
    </source>
</evidence>
<dbReference type="EMBL" id="JAYMRS010000008">
    <property type="protein sequence ID" value="MFB8770047.1"/>
    <property type="molecule type" value="Genomic_DNA"/>
</dbReference>
<dbReference type="PANTHER" id="PTHR47089">
    <property type="entry name" value="ABC TRANSPORTER, PERMEASE PROTEIN"/>
    <property type="match status" value="1"/>
</dbReference>
<comment type="subcellular location">
    <subcellularLocation>
        <location evidence="1">Cell membrane</location>
        <topology evidence="1">Multi-pass membrane protein</topology>
    </subcellularLocation>
</comment>
<feature type="transmembrane region" description="Helical" evidence="7">
    <location>
        <begin position="179"/>
        <end position="199"/>
    </location>
</feature>
<evidence type="ECO:0000313" key="9">
    <source>
        <dbReference type="EMBL" id="MYR31318.1"/>
    </source>
</evidence>
<feature type="transmembrane region" description="Helical" evidence="7">
    <location>
        <begin position="35"/>
        <end position="54"/>
    </location>
</feature>
<dbReference type="EMBL" id="WWHY01000001">
    <property type="protein sequence ID" value="MYR31318.1"/>
    <property type="molecule type" value="Genomic_DNA"/>
</dbReference>
<feature type="transmembrane region" description="Helical" evidence="7">
    <location>
        <begin position="421"/>
        <end position="440"/>
    </location>
</feature>
<evidence type="ECO:0000256" key="1">
    <source>
        <dbReference type="ARBA" id="ARBA00004651"/>
    </source>
</evidence>
<gene>
    <name evidence="9" type="ORF">GTW20_03285</name>
    <name evidence="8" type="ORF">VSQ78_20280</name>
</gene>
<reference evidence="9 10" key="1">
    <citation type="journal article" date="2019" name="Nat. Commun.">
        <title>The antimicrobial potential of Streptomyces from insect microbiomes.</title>
        <authorList>
            <person name="Chevrette M.G."/>
            <person name="Carlson C.M."/>
            <person name="Ortega H.E."/>
            <person name="Thomas C."/>
            <person name="Ananiev G.E."/>
            <person name="Barns K.J."/>
            <person name="Book A.J."/>
            <person name="Cagnazzo J."/>
            <person name="Carlos C."/>
            <person name="Flanigan W."/>
            <person name="Grubbs K.J."/>
            <person name="Horn H.A."/>
            <person name="Hoffmann F.M."/>
            <person name="Klassen J.L."/>
            <person name="Knack J.J."/>
            <person name="Lewin G.R."/>
            <person name="McDonald B.R."/>
            <person name="Muller L."/>
            <person name="Melo W.G.P."/>
            <person name="Pinto-Tomas A.A."/>
            <person name="Schmitz A."/>
            <person name="Wendt-Pienkowski E."/>
            <person name="Wildman S."/>
            <person name="Zhao M."/>
            <person name="Zhang F."/>
            <person name="Bugni T.S."/>
            <person name="Andes D.R."/>
            <person name="Pupo M.T."/>
            <person name="Currie C.R."/>
        </authorList>
    </citation>
    <scope>NUCLEOTIDE SEQUENCE [LARGE SCALE GENOMIC DNA]</scope>
    <source>
        <strain evidence="9 10">SID5840</strain>
    </source>
</reference>
<evidence type="ECO:0000313" key="10">
    <source>
        <dbReference type="Proteomes" id="UP000467124"/>
    </source>
</evidence>
<evidence type="ECO:0000313" key="11">
    <source>
        <dbReference type="Proteomes" id="UP001585053"/>
    </source>
</evidence>
<feature type="transmembrane region" description="Helical" evidence="7">
    <location>
        <begin position="446"/>
        <end position="466"/>
    </location>
</feature>